<dbReference type="Pfam" id="PF04488">
    <property type="entry name" value="Gly_transf_sug"/>
    <property type="match status" value="1"/>
</dbReference>
<dbReference type="PANTHER" id="PTHR32385:SF15">
    <property type="entry name" value="INOSITOL PHOSPHOCERAMIDE MANNOSYLTRANSFERASE 1"/>
    <property type="match status" value="1"/>
</dbReference>
<feature type="transmembrane region" description="Helical" evidence="3">
    <location>
        <begin position="246"/>
        <end position="265"/>
    </location>
</feature>
<dbReference type="Gene3D" id="3.90.550.20">
    <property type="match status" value="1"/>
</dbReference>
<keyword evidence="2" id="KW-0808">Transferase</keyword>
<evidence type="ECO:0000313" key="5">
    <source>
        <dbReference type="Proteomes" id="UP000730481"/>
    </source>
</evidence>
<dbReference type="PANTHER" id="PTHR32385">
    <property type="entry name" value="MANNOSYL PHOSPHORYLINOSITOL CERAMIDE SYNTHASE"/>
    <property type="match status" value="1"/>
</dbReference>
<sequence>MSSSPILGPERKNSYDEERLEWATPSVPKKYLRLPRLRRATVILLLIDFLIVAVLVNAFYPLITLLRRNEELFGARLTLPLNDTSFGEDLPEQRTIPRIFHQTSANETIPEAWKDLVKSCRDAYSEFEYKHWTDDKAREFISEEYPWFLDTWDTFPFNIQRADAIRYFVLHHYGGIYLDMDTLCNATIPLHQIEANGAKHHAVFKSTTPTGVSNDMMITSAHHPAFTKALSRIQLYNDITRPWAHILPHVAVMVSAGPLFLTMALKNYLLEQPSLPENTVQVINATELEPYLTDYEGASWHHGDTKTLMWIGDRPWVWYLLGAIGLSAGLYVINQLMLKCWGRFFEKSSNDEAKDAIKLTAVYSTNSSPVYSAPGSLKASSSFLVSIQLEAYNALTAQIETCQPRGLSRHVSAPDPICPFSLDSQTNATLRETHHPTYARPSQSWSRPFRALN</sequence>
<evidence type="ECO:0000256" key="2">
    <source>
        <dbReference type="ARBA" id="ARBA00022679"/>
    </source>
</evidence>
<dbReference type="EMBL" id="PVQB02000137">
    <property type="protein sequence ID" value="KAF4342495.1"/>
    <property type="molecule type" value="Genomic_DNA"/>
</dbReference>
<accession>A0A9P5APF5</accession>
<dbReference type="InterPro" id="IPR007577">
    <property type="entry name" value="GlycoTrfase_DXD_sugar-bd_CS"/>
</dbReference>
<reference evidence="4" key="1">
    <citation type="journal article" date="2017" name="Mycologia">
        <title>Fusarium algeriense, sp. nov., a novel toxigenic crown rot pathogen of durum wheat from Algeria is nested in the Fusarium burgessii species complex.</title>
        <authorList>
            <person name="Laraba I."/>
            <person name="Keddad A."/>
            <person name="Boureghda H."/>
            <person name="Abdallah N."/>
            <person name="Vaughan M.M."/>
            <person name="Proctor R.H."/>
            <person name="Busman M."/>
            <person name="O'Donnell K."/>
        </authorList>
    </citation>
    <scope>NUCLEOTIDE SEQUENCE</scope>
    <source>
        <strain evidence="4">NRRL 25174</strain>
    </source>
</reference>
<dbReference type="AlphaFoldDB" id="A0A9P5APF5"/>
<comment type="similarity">
    <text evidence="1">Belongs to the glycosyltransferase 32 family.</text>
</comment>
<reference evidence="4" key="2">
    <citation type="submission" date="2020-02" db="EMBL/GenBank/DDBJ databases">
        <title>Identification and distribution of gene clusters putatively required for synthesis of sphingolipid metabolism inhibitors in phylogenetically diverse species of the filamentous fungus Fusarium.</title>
        <authorList>
            <person name="Kim H.-S."/>
            <person name="Busman M."/>
            <person name="Brown D.W."/>
            <person name="Divon H."/>
            <person name="Uhlig S."/>
            <person name="Proctor R.H."/>
        </authorList>
    </citation>
    <scope>NUCLEOTIDE SEQUENCE</scope>
    <source>
        <strain evidence="4">NRRL 25174</strain>
    </source>
</reference>
<dbReference type="GO" id="GO:0016020">
    <property type="term" value="C:membrane"/>
    <property type="evidence" value="ECO:0007669"/>
    <property type="project" value="GOC"/>
</dbReference>
<dbReference type="GO" id="GO:0051999">
    <property type="term" value="P:mannosyl-inositol phosphorylceramide biosynthetic process"/>
    <property type="evidence" value="ECO:0007669"/>
    <property type="project" value="TreeGrafter"/>
</dbReference>
<keyword evidence="3" id="KW-1133">Transmembrane helix</keyword>
<dbReference type="SUPFAM" id="SSF53448">
    <property type="entry name" value="Nucleotide-diphospho-sugar transferases"/>
    <property type="match status" value="1"/>
</dbReference>
<evidence type="ECO:0000256" key="3">
    <source>
        <dbReference type="SAM" id="Phobius"/>
    </source>
</evidence>
<keyword evidence="5" id="KW-1185">Reference proteome</keyword>
<feature type="transmembrane region" description="Helical" evidence="3">
    <location>
        <begin position="40"/>
        <end position="60"/>
    </location>
</feature>
<dbReference type="GO" id="GO:0000030">
    <property type="term" value="F:mannosyltransferase activity"/>
    <property type="evidence" value="ECO:0007669"/>
    <property type="project" value="TreeGrafter"/>
</dbReference>
<organism evidence="4 5">
    <name type="scientific">Fusarium beomiforme</name>
    <dbReference type="NCBI Taxonomy" id="44412"/>
    <lineage>
        <taxon>Eukaryota</taxon>
        <taxon>Fungi</taxon>
        <taxon>Dikarya</taxon>
        <taxon>Ascomycota</taxon>
        <taxon>Pezizomycotina</taxon>
        <taxon>Sordariomycetes</taxon>
        <taxon>Hypocreomycetidae</taxon>
        <taxon>Hypocreales</taxon>
        <taxon>Nectriaceae</taxon>
        <taxon>Fusarium</taxon>
        <taxon>Fusarium burgessii species complex</taxon>
    </lineage>
</organism>
<gene>
    <name evidence="4" type="ORF">FBEOM_3581</name>
</gene>
<keyword evidence="3" id="KW-0812">Transmembrane</keyword>
<protein>
    <submittedName>
        <fullName evidence="4">SUR1-like protein</fullName>
    </submittedName>
</protein>
<dbReference type="InterPro" id="IPR029044">
    <property type="entry name" value="Nucleotide-diphossugar_trans"/>
</dbReference>
<comment type="caution">
    <text evidence="4">The sequence shown here is derived from an EMBL/GenBank/DDBJ whole genome shotgun (WGS) entry which is preliminary data.</text>
</comment>
<proteinExistence type="inferred from homology"/>
<keyword evidence="3" id="KW-0472">Membrane</keyword>
<dbReference type="OrthoDB" id="3647at2759"/>
<feature type="transmembrane region" description="Helical" evidence="3">
    <location>
        <begin position="316"/>
        <end position="333"/>
    </location>
</feature>
<evidence type="ECO:0000313" key="4">
    <source>
        <dbReference type="EMBL" id="KAF4342495.1"/>
    </source>
</evidence>
<dbReference type="Proteomes" id="UP000730481">
    <property type="component" value="Unassembled WGS sequence"/>
</dbReference>
<name>A0A9P5APF5_9HYPO</name>
<dbReference type="InterPro" id="IPR051706">
    <property type="entry name" value="Glycosyltransferase_domain"/>
</dbReference>
<evidence type="ECO:0000256" key="1">
    <source>
        <dbReference type="ARBA" id="ARBA00009003"/>
    </source>
</evidence>